<dbReference type="GO" id="GO:0005524">
    <property type="term" value="F:ATP binding"/>
    <property type="evidence" value="ECO:0007669"/>
    <property type="project" value="InterPro"/>
</dbReference>
<dbReference type="AlphaFoldDB" id="A0AAD5DHL1"/>
<dbReference type="InterPro" id="IPR046959">
    <property type="entry name" value="PRK1-6/SRF4-like"/>
</dbReference>
<dbReference type="InterPro" id="IPR001245">
    <property type="entry name" value="Ser-Thr/Tyr_kinase_cat_dom"/>
</dbReference>
<keyword evidence="7" id="KW-1133">Transmembrane helix</keyword>
<dbReference type="Pfam" id="PF07714">
    <property type="entry name" value="PK_Tyr_Ser-Thr"/>
    <property type="match status" value="1"/>
</dbReference>
<dbReference type="InterPro" id="IPR008271">
    <property type="entry name" value="Ser/Thr_kinase_AS"/>
</dbReference>
<feature type="region of interest" description="Disordered" evidence="6">
    <location>
        <begin position="325"/>
        <end position="382"/>
    </location>
</feature>
<feature type="chain" id="PRO_5041908115" description="Protein kinase domain-containing protein" evidence="8">
    <location>
        <begin position="32"/>
        <end position="723"/>
    </location>
</feature>
<dbReference type="GO" id="GO:0004672">
    <property type="term" value="F:protein kinase activity"/>
    <property type="evidence" value="ECO:0007669"/>
    <property type="project" value="InterPro"/>
</dbReference>
<dbReference type="SMART" id="SM00220">
    <property type="entry name" value="S_TKc"/>
    <property type="match status" value="1"/>
</dbReference>
<dbReference type="Gene3D" id="3.80.10.10">
    <property type="entry name" value="Ribonuclease Inhibitor"/>
    <property type="match status" value="1"/>
</dbReference>
<dbReference type="EMBL" id="JADXDR010000186">
    <property type="protein sequence ID" value="KAI7836458.1"/>
    <property type="molecule type" value="Genomic_DNA"/>
</dbReference>
<name>A0AAD5DHL1_9CHLO</name>
<feature type="transmembrane region" description="Helical" evidence="7">
    <location>
        <begin position="291"/>
        <end position="315"/>
    </location>
</feature>
<dbReference type="Gene3D" id="1.10.510.10">
    <property type="entry name" value="Transferase(Phosphotransferase) domain 1"/>
    <property type="match status" value="1"/>
</dbReference>
<feature type="compositionally biased region" description="Polar residues" evidence="6">
    <location>
        <begin position="469"/>
        <end position="481"/>
    </location>
</feature>
<gene>
    <name evidence="10" type="ORF">COHA_009675</name>
</gene>
<dbReference type="GO" id="GO:0005930">
    <property type="term" value="C:axoneme"/>
    <property type="evidence" value="ECO:0007669"/>
    <property type="project" value="UniProtKB-SubCell"/>
</dbReference>
<evidence type="ECO:0000256" key="2">
    <source>
        <dbReference type="ARBA" id="ARBA00004430"/>
    </source>
</evidence>
<dbReference type="SUPFAM" id="SSF52058">
    <property type="entry name" value="L domain-like"/>
    <property type="match status" value="1"/>
</dbReference>
<comment type="subcellular location">
    <subcellularLocation>
        <location evidence="2">Cytoplasm</location>
        <location evidence="2">Cytoskeleton</location>
        <location evidence="2">Cilium axoneme</location>
    </subcellularLocation>
    <subcellularLocation>
        <location evidence="1">Membrane</location>
    </subcellularLocation>
</comment>
<proteinExistence type="inferred from homology"/>
<feature type="compositionally biased region" description="Polar residues" evidence="6">
    <location>
        <begin position="370"/>
        <end position="382"/>
    </location>
</feature>
<dbReference type="Gene3D" id="1.20.5.510">
    <property type="entry name" value="Single helix bin"/>
    <property type="match status" value="1"/>
</dbReference>
<keyword evidence="7" id="KW-0472">Membrane</keyword>
<evidence type="ECO:0000256" key="3">
    <source>
        <dbReference type="ARBA" id="ARBA00008684"/>
    </source>
</evidence>
<keyword evidence="4" id="KW-0433">Leucine-rich repeat</keyword>
<dbReference type="InterPro" id="IPR001611">
    <property type="entry name" value="Leu-rich_rpt"/>
</dbReference>
<comment type="similarity">
    <text evidence="3">Belongs to the protein kinase superfamily. Ser/Thr protein kinase family.</text>
</comment>
<dbReference type="PROSITE" id="PS50011">
    <property type="entry name" value="PROTEIN_KINASE_DOM"/>
    <property type="match status" value="1"/>
</dbReference>
<sequence>MAIWSSALPARVARALAGLLLLQQLPAGGRAAPAVYASDAEALLALKASFDNGDEVLTTWQAGTDACAWQGVSCDASRTVVTIELVGLGLVGTAPQPDGWPLPSRLQQLYFAEMPNVTGPIPPGWRLPDTMNAIYCPGLSFGGSISPDWILPDSMKFLNLGRCNLSGTLPDQWALPANITTITLSRNSLTGTIPSSFTALPSLQAVDLEFNRLTGTIPATMIFGTYDLAGLIVANNNLSDGCMCATLLQVPTAPVVVRYVGDNQQMGRVTELPPCPGEQSAGSGGGSNTGAIVGGVVGGVAALALVLVGAAWYVARKRRLQRLDGGDKELGTEGSGSLDKVSGALRSGERLPPPPPFNPFAGGPKRRLHSQSSPVSNTEGSSRTLTISAAASLLAANAGAGGSGSKPEDSEHLAAKLEALQKQPPAWFIDPDRIVLEQGLNGKLVLLGRGSYGHVYRGWLKPCGGEPSVSTASSGLSATEQSSAAGGSGNTGGGNGLDRDAQSTSVALKLMDSGDVNAFLKEASMMQRLADSPQVVRLHGACVVGQQLVVAMELMEGGDLRAALSGDRSTELRWRQRGRQVALDIAAGLAHLHASNVMHRDLKSKNVLLTREWRAKLADVGTAALHSATFLSAGSSMFAGTLAWAAPELLLAAPCTNKIDIYSLGVVLWELATREVPQRGFVQPPPPSEVCPQGLCELIGECLQQDPSRRPTAQQVLERLQAL</sequence>
<organism evidence="10 11">
    <name type="scientific">Chlorella ohadii</name>
    <dbReference type="NCBI Taxonomy" id="2649997"/>
    <lineage>
        <taxon>Eukaryota</taxon>
        <taxon>Viridiplantae</taxon>
        <taxon>Chlorophyta</taxon>
        <taxon>core chlorophytes</taxon>
        <taxon>Trebouxiophyceae</taxon>
        <taxon>Chlorellales</taxon>
        <taxon>Chlorellaceae</taxon>
        <taxon>Chlorella clade</taxon>
        <taxon>Chlorella</taxon>
    </lineage>
</organism>
<evidence type="ECO:0000256" key="5">
    <source>
        <dbReference type="ARBA" id="ARBA00022737"/>
    </source>
</evidence>
<feature type="signal peptide" evidence="8">
    <location>
        <begin position="1"/>
        <end position="31"/>
    </location>
</feature>
<comment type="caution">
    <text evidence="10">The sequence shown here is derived from an EMBL/GenBank/DDBJ whole genome shotgun (WGS) entry which is preliminary data.</text>
</comment>
<evidence type="ECO:0000256" key="8">
    <source>
        <dbReference type="SAM" id="SignalP"/>
    </source>
</evidence>
<keyword evidence="5" id="KW-0677">Repeat</keyword>
<protein>
    <recommendedName>
        <fullName evidence="9">Protein kinase domain-containing protein</fullName>
    </recommendedName>
</protein>
<evidence type="ECO:0000259" key="9">
    <source>
        <dbReference type="PROSITE" id="PS50011"/>
    </source>
</evidence>
<accession>A0AAD5DHL1</accession>
<dbReference type="Pfam" id="PF08263">
    <property type="entry name" value="LRRNT_2"/>
    <property type="match status" value="1"/>
</dbReference>
<reference evidence="10" key="1">
    <citation type="submission" date="2020-11" db="EMBL/GenBank/DDBJ databases">
        <title>Chlorella ohadii genome sequencing and assembly.</title>
        <authorList>
            <person name="Murik O."/>
            <person name="Treves H."/>
            <person name="Kedem I."/>
            <person name="Shotland Y."/>
            <person name="Kaplan A."/>
        </authorList>
    </citation>
    <scope>NUCLEOTIDE SEQUENCE</scope>
    <source>
        <strain evidence="10">1</strain>
    </source>
</reference>
<evidence type="ECO:0000256" key="6">
    <source>
        <dbReference type="SAM" id="MobiDB-lite"/>
    </source>
</evidence>
<keyword evidence="8" id="KW-0732">Signal</keyword>
<evidence type="ECO:0000256" key="7">
    <source>
        <dbReference type="SAM" id="Phobius"/>
    </source>
</evidence>
<dbReference type="PROSITE" id="PS00108">
    <property type="entry name" value="PROTEIN_KINASE_ST"/>
    <property type="match status" value="1"/>
</dbReference>
<feature type="region of interest" description="Disordered" evidence="6">
    <location>
        <begin position="469"/>
        <end position="500"/>
    </location>
</feature>
<dbReference type="PANTHER" id="PTHR48007">
    <property type="entry name" value="LEUCINE-RICH REPEAT RECEPTOR-LIKE PROTEIN KINASE PXC1"/>
    <property type="match status" value="1"/>
</dbReference>
<dbReference type="PANTHER" id="PTHR48007:SF4">
    <property type="entry name" value="LEUCINE-RICH REPEAT RECEPTOR-LIKE PROTEIN KINASE PXC1"/>
    <property type="match status" value="1"/>
</dbReference>
<dbReference type="InterPro" id="IPR000719">
    <property type="entry name" value="Prot_kinase_dom"/>
</dbReference>
<evidence type="ECO:0000313" key="10">
    <source>
        <dbReference type="EMBL" id="KAI7836458.1"/>
    </source>
</evidence>
<evidence type="ECO:0000256" key="4">
    <source>
        <dbReference type="ARBA" id="ARBA00022614"/>
    </source>
</evidence>
<dbReference type="InterPro" id="IPR011009">
    <property type="entry name" value="Kinase-like_dom_sf"/>
</dbReference>
<feature type="compositionally biased region" description="Gly residues" evidence="6">
    <location>
        <begin position="486"/>
        <end position="496"/>
    </location>
</feature>
<dbReference type="InterPro" id="IPR013210">
    <property type="entry name" value="LRR_N_plant-typ"/>
</dbReference>
<dbReference type="GO" id="GO:0016020">
    <property type="term" value="C:membrane"/>
    <property type="evidence" value="ECO:0007669"/>
    <property type="project" value="UniProtKB-SubCell"/>
</dbReference>
<dbReference type="Pfam" id="PF00560">
    <property type="entry name" value="LRR_1"/>
    <property type="match status" value="1"/>
</dbReference>
<keyword evidence="7" id="KW-0812">Transmembrane</keyword>
<dbReference type="InterPro" id="IPR032675">
    <property type="entry name" value="LRR_dom_sf"/>
</dbReference>
<dbReference type="Proteomes" id="UP001205105">
    <property type="component" value="Unassembled WGS sequence"/>
</dbReference>
<evidence type="ECO:0000256" key="1">
    <source>
        <dbReference type="ARBA" id="ARBA00004370"/>
    </source>
</evidence>
<feature type="domain" description="Protein kinase" evidence="9">
    <location>
        <begin position="441"/>
        <end position="723"/>
    </location>
</feature>
<dbReference type="SUPFAM" id="SSF56112">
    <property type="entry name" value="Protein kinase-like (PK-like)"/>
    <property type="match status" value="1"/>
</dbReference>
<keyword evidence="11" id="KW-1185">Reference proteome</keyword>
<evidence type="ECO:0000313" key="11">
    <source>
        <dbReference type="Proteomes" id="UP001205105"/>
    </source>
</evidence>